<dbReference type="OrthoDB" id="4156714at2759"/>
<protein>
    <submittedName>
        <fullName evidence="3">Uncharacterized protein</fullName>
    </submittedName>
</protein>
<keyword evidence="1" id="KW-0175">Coiled coil</keyword>
<feature type="compositionally biased region" description="Polar residues" evidence="2">
    <location>
        <begin position="1"/>
        <end position="29"/>
    </location>
</feature>
<dbReference type="AlphaFoldDB" id="A0A6A5W050"/>
<feature type="compositionally biased region" description="Acidic residues" evidence="2">
    <location>
        <begin position="537"/>
        <end position="546"/>
    </location>
</feature>
<organism evidence="3 4">
    <name type="scientific">Amniculicola lignicola CBS 123094</name>
    <dbReference type="NCBI Taxonomy" id="1392246"/>
    <lineage>
        <taxon>Eukaryota</taxon>
        <taxon>Fungi</taxon>
        <taxon>Dikarya</taxon>
        <taxon>Ascomycota</taxon>
        <taxon>Pezizomycotina</taxon>
        <taxon>Dothideomycetes</taxon>
        <taxon>Pleosporomycetidae</taxon>
        <taxon>Pleosporales</taxon>
        <taxon>Amniculicolaceae</taxon>
        <taxon>Amniculicola</taxon>
    </lineage>
</organism>
<evidence type="ECO:0000256" key="1">
    <source>
        <dbReference type="SAM" id="Coils"/>
    </source>
</evidence>
<feature type="coiled-coil region" evidence="1">
    <location>
        <begin position="145"/>
        <end position="176"/>
    </location>
</feature>
<evidence type="ECO:0000313" key="4">
    <source>
        <dbReference type="Proteomes" id="UP000799779"/>
    </source>
</evidence>
<evidence type="ECO:0000256" key="2">
    <source>
        <dbReference type="SAM" id="MobiDB-lite"/>
    </source>
</evidence>
<feature type="region of interest" description="Disordered" evidence="2">
    <location>
        <begin position="1"/>
        <end position="48"/>
    </location>
</feature>
<feature type="region of interest" description="Disordered" evidence="2">
    <location>
        <begin position="523"/>
        <end position="546"/>
    </location>
</feature>
<accession>A0A6A5W050</accession>
<keyword evidence="4" id="KW-1185">Reference proteome</keyword>
<sequence>MVKGSSNTPAVLYSERQSGPNADFNQSPGSKGKAPERPSSAGLPREDERPPLTFCYHCEHCQAVARAAEQAQSQPPSRWKLKLWDSGVDPYYEYLKKDRRDLQRAKSDLEHSLSQALTNIDSERLTYNRLLREAGETEKKLAKEKDWAKHDVADLKARLKKLQKEKTAVSQELEDERVFTAELQAEKKQNLAVVGKAQSVMVSKLSDMVSTELSDDVIRDQLDAVFVDVQEWAKENYVRRFAAEDVDKARQALITLGALAPGDDIATHHYFNFDTSVNNLLGPEDEDEYIIADILLESALSHELCVTFLGNPFVNVSASLWASEESVDDRDHGVLHKVAAHIHSKDPDKAITWRSDTIRLLMEGEDRYHPKRLAIYGKVADYFISQWGSLIRQPVAPEDKAELVDYISKFVDLASRLWCLKTDIQFYSLSHFSNTSFRARSPEMEAARVVGLAEGSTKLDGRPIPLVLRPKIDASPRLGAKGSSSGNRVVWSKGVVWVSSLPEPKRAPPKLARQLVEKPRNIVDEAYGGGGGSGEPVDTDMQDSVE</sequence>
<name>A0A6A5W050_9PLEO</name>
<dbReference type="EMBL" id="ML977646">
    <property type="protein sequence ID" value="KAF1995080.1"/>
    <property type="molecule type" value="Genomic_DNA"/>
</dbReference>
<gene>
    <name evidence="3" type="ORF">P154DRAFT_624264</name>
</gene>
<reference evidence="3" key="1">
    <citation type="journal article" date="2020" name="Stud. Mycol.">
        <title>101 Dothideomycetes genomes: a test case for predicting lifestyles and emergence of pathogens.</title>
        <authorList>
            <person name="Haridas S."/>
            <person name="Albert R."/>
            <person name="Binder M."/>
            <person name="Bloem J."/>
            <person name="Labutti K."/>
            <person name="Salamov A."/>
            <person name="Andreopoulos B."/>
            <person name="Baker S."/>
            <person name="Barry K."/>
            <person name="Bills G."/>
            <person name="Bluhm B."/>
            <person name="Cannon C."/>
            <person name="Castanera R."/>
            <person name="Culley D."/>
            <person name="Daum C."/>
            <person name="Ezra D."/>
            <person name="Gonzalez J."/>
            <person name="Henrissat B."/>
            <person name="Kuo A."/>
            <person name="Liang C."/>
            <person name="Lipzen A."/>
            <person name="Lutzoni F."/>
            <person name="Magnuson J."/>
            <person name="Mondo S."/>
            <person name="Nolan M."/>
            <person name="Ohm R."/>
            <person name="Pangilinan J."/>
            <person name="Park H.-J."/>
            <person name="Ramirez L."/>
            <person name="Alfaro M."/>
            <person name="Sun H."/>
            <person name="Tritt A."/>
            <person name="Yoshinaga Y."/>
            <person name="Zwiers L.-H."/>
            <person name="Turgeon B."/>
            <person name="Goodwin S."/>
            <person name="Spatafora J."/>
            <person name="Crous P."/>
            <person name="Grigoriev I."/>
        </authorList>
    </citation>
    <scope>NUCLEOTIDE SEQUENCE</scope>
    <source>
        <strain evidence="3">CBS 123094</strain>
    </source>
</reference>
<dbReference type="Proteomes" id="UP000799779">
    <property type="component" value="Unassembled WGS sequence"/>
</dbReference>
<proteinExistence type="predicted"/>
<evidence type="ECO:0000313" key="3">
    <source>
        <dbReference type="EMBL" id="KAF1995080.1"/>
    </source>
</evidence>